<dbReference type="PANTHER" id="PTHR44216:SF3">
    <property type="entry name" value="PROTEIN O-MANNOSYL-TRANSFERASE TMTC2"/>
    <property type="match status" value="1"/>
</dbReference>
<evidence type="ECO:0000313" key="3">
    <source>
        <dbReference type="Proteomes" id="UP000241447"/>
    </source>
</evidence>
<dbReference type="Proteomes" id="UP000241447">
    <property type="component" value="Plasmid pCBLh4a"/>
</dbReference>
<dbReference type="GO" id="GO:0000030">
    <property type="term" value="F:mannosyltransferase activity"/>
    <property type="evidence" value="ECO:0007669"/>
    <property type="project" value="TreeGrafter"/>
</dbReference>
<dbReference type="InterPro" id="IPR011990">
    <property type="entry name" value="TPR-like_helical_dom_sf"/>
</dbReference>
<name>A0A2R4LXN7_9RHOB</name>
<dbReference type="SMART" id="SM00028">
    <property type="entry name" value="TPR"/>
    <property type="match status" value="4"/>
</dbReference>
<dbReference type="Gene3D" id="1.25.40.10">
    <property type="entry name" value="Tetratricopeptide repeat domain"/>
    <property type="match status" value="1"/>
</dbReference>
<dbReference type="InterPro" id="IPR052384">
    <property type="entry name" value="TMTC_O-mannosyltransferase"/>
</dbReference>
<geneLocation type="plasmid" evidence="3">
    <name>pcblh4a</name>
</geneLocation>
<dbReference type="Pfam" id="PF13432">
    <property type="entry name" value="TPR_16"/>
    <property type="match status" value="2"/>
</dbReference>
<accession>A0A2R4LXN7</accession>
<dbReference type="EMBL" id="CP028472">
    <property type="protein sequence ID" value="AVW89665.1"/>
    <property type="molecule type" value="Genomic_DNA"/>
</dbReference>
<reference evidence="2 3" key="1">
    <citation type="submission" date="2018-03" db="EMBL/GenBank/DDBJ databases">
        <title>The Complete Genome of Celeribacter baekdonensis strain LH4, a Thiosulfate-Oxidizing Alphaproteobacterium Isolated from Gulf of Mexico Continental Slope Sediments.</title>
        <authorList>
            <person name="Flood B.E."/>
            <person name="Bailey J.V."/>
            <person name="Leprich D."/>
        </authorList>
    </citation>
    <scope>NUCLEOTIDE SEQUENCE [LARGE SCALE GENOMIC DNA]</scope>
    <source>
        <strain evidence="2 3">LH4</strain>
        <plasmid evidence="3">Plasmid pcblh4a</plasmid>
    </source>
</reference>
<proteinExistence type="predicted"/>
<dbReference type="PROSITE" id="PS50005">
    <property type="entry name" value="TPR"/>
    <property type="match status" value="1"/>
</dbReference>
<keyword evidence="1" id="KW-0802">TPR repeat</keyword>
<evidence type="ECO:0000256" key="1">
    <source>
        <dbReference type="PROSITE-ProRule" id="PRU00339"/>
    </source>
</evidence>
<feature type="repeat" description="TPR" evidence="1">
    <location>
        <begin position="126"/>
        <end position="159"/>
    </location>
</feature>
<organism evidence="2 3">
    <name type="scientific">Celeribacter baekdonensis</name>
    <dbReference type="NCBI Taxonomy" id="875171"/>
    <lineage>
        <taxon>Bacteria</taxon>
        <taxon>Pseudomonadati</taxon>
        <taxon>Pseudomonadota</taxon>
        <taxon>Alphaproteobacteria</taxon>
        <taxon>Rhodobacterales</taxon>
        <taxon>Roseobacteraceae</taxon>
        <taxon>Celeribacter</taxon>
    </lineage>
</organism>
<dbReference type="AlphaFoldDB" id="A0A2R4LXN7"/>
<dbReference type="OrthoDB" id="7817412at2"/>
<dbReference type="KEGG" id="cbak:DA792_00150"/>
<protein>
    <submittedName>
        <fullName evidence="2">Uncharacterized protein</fullName>
    </submittedName>
</protein>
<dbReference type="SUPFAM" id="SSF48452">
    <property type="entry name" value="TPR-like"/>
    <property type="match status" value="1"/>
</dbReference>
<sequence>MMHDPARPHTRPHQLDRSKPLPFFSHITRALVPVLLVFSLSACTMDLSRDGAARTTAGADTLRLAQATSEAGDNETAARLFEKVLVTDPVSVPALLGAGNSYARMGQNSRAEAVLLRGHELAPSNAEVLTTLARVYLAQHRSQMAVEAYDKALRVDQRNVSALTGKGVALDTLSRHKQAQGVYEDGLSYYPTNFILRSNYALSLALSGDIIRGTAILQELVKDPLAAPYVRGNLALVYGLDGRDNDARATLLLDMKPDEVEENIRVYQALRRLRLEGKPIGSLVFV</sequence>
<evidence type="ECO:0000313" key="2">
    <source>
        <dbReference type="EMBL" id="AVW89665.1"/>
    </source>
</evidence>
<dbReference type="PANTHER" id="PTHR44216">
    <property type="entry name" value="PROTEIN O-MANNOSYL-TRANSFERASE TMTC2"/>
    <property type="match status" value="1"/>
</dbReference>
<dbReference type="GO" id="GO:0035269">
    <property type="term" value="P:protein O-linked glycosylation via mannose"/>
    <property type="evidence" value="ECO:0007669"/>
    <property type="project" value="TreeGrafter"/>
</dbReference>
<dbReference type="InterPro" id="IPR019734">
    <property type="entry name" value="TPR_rpt"/>
</dbReference>
<keyword evidence="2" id="KW-0614">Plasmid</keyword>
<gene>
    <name evidence="2" type="ORF">DA792_00150</name>
</gene>